<evidence type="ECO:0000256" key="3">
    <source>
        <dbReference type="ARBA" id="ARBA00022833"/>
    </source>
</evidence>
<dbReference type="InterPro" id="IPR007527">
    <property type="entry name" value="Znf_SWIM"/>
</dbReference>
<feature type="compositionally biased region" description="Low complexity" evidence="4">
    <location>
        <begin position="24"/>
        <end position="41"/>
    </location>
</feature>
<accession>M8CZ88</accession>
<dbReference type="PANTHER" id="PTHR31973:SF195">
    <property type="entry name" value="MUDR FAMILY TRANSPOSASE"/>
    <property type="match status" value="1"/>
</dbReference>
<dbReference type="PROSITE" id="PS50966">
    <property type="entry name" value="ZF_SWIM"/>
    <property type="match status" value="1"/>
</dbReference>
<keyword evidence="1" id="KW-0479">Metal-binding</keyword>
<proteinExistence type="predicted"/>
<dbReference type="GO" id="GO:0008270">
    <property type="term" value="F:zinc ion binding"/>
    <property type="evidence" value="ECO:0007669"/>
    <property type="project" value="UniProtKB-KW"/>
</dbReference>
<feature type="compositionally biased region" description="Pro residues" evidence="4">
    <location>
        <begin position="1"/>
        <end position="23"/>
    </location>
</feature>
<evidence type="ECO:0000256" key="1">
    <source>
        <dbReference type="ARBA" id="ARBA00022723"/>
    </source>
</evidence>
<dbReference type="InterPro" id="IPR006564">
    <property type="entry name" value="Znf_PMZ"/>
</dbReference>
<evidence type="ECO:0000256" key="4">
    <source>
        <dbReference type="SAM" id="MobiDB-lite"/>
    </source>
</evidence>
<feature type="compositionally biased region" description="Acidic residues" evidence="4">
    <location>
        <begin position="322"/>
        <end position="332"/>
    </location>
</feature>
<dbReference type="InterPro" id="IPR018289">
    <property type="entry name" value="MULE_transposase_dom"/>
</dbReference>
<evidence type="ECO:0000256" key="2">
    <source>
        <dbReference type="ARBA" id="ARBA00022771"/>
    </source>
</evidence>
<reference evidence="5" key="1">
    <citation type="submission" date="2015-06" db="UniProtKB">
        <authorList>
            <consortium name="EnsemblPlants"/>
        </authorList>
    </citation>
    <scope>IDENTIFICATION</scope>
</reference>
<dbReference type="EnsemblPlants" id="EMT29186">
    <property type="protein sequence ID" value="EMT29186"/>
    <property type="gene ID" value="F775_00032"/>
</dbReference>
<feature type="region of interest" description="Disordered" evidence="4">
    <location>
        <begin position="291"/>
        <end position="332"/>
    </location>
</feature>
<dbReference type="PANTHER" id="PTHR31973">
    <property type="entry name" value="POLYPROTEIN, PUTATIVE-RELATED"/>
    <property type="match status" value="1"/>
</dbReference>
<dbReference type="Pfam" id="PF04434">
    <property type="entry name" value="SWIM"/>
    <property type="match status" value="1"/>
</dbReference>
<sequence>MAEPPAAPPQPLPPLPQPPPMPQIPVAAAPQSFSPTSSSAFSRRRLMAEPPPALPLPLSHGPVSAALLALSSTASSTPPTHGLATPTTRSAQVAQNPRIGDSGEVESRVVAPTAEALPKINSTVGALVGAPLPQISMACEQFSVGECAIDMLCIIHRMIQSCTYTVEVKILEGTRTSMKDLLASIAGTFSFALCSEDNIFLEYVDCTSGKNISVSNDDECMKMFDCFDQNRSGHLIIKYSERSDNVDVPCSPSNQTPSIALPSQPNNVMDEASICLTDTYLDNPHEEYEHVGVDEEDQYSIGSVGSDSDDEVGEKDIPNTDYVEDSSDDEEWVAEDARPDAIPEIAYDKENPPMHVGAKYPNIEEFRAYSRRANKTGCKWRIHVGRLDDRETMEVKVHVQEHTCSSTKNKKKQKNASKAWVCEKVMDWVKEDPSVRPMELRRRLHDKYKIKVQYTKVFRGKGLAMAKLFANWDDSFDKLYAWKAEVEKRSPGSIVAIDHMEPYLAIDSTHLIGKYRGQLAIAYAIDGHNWLYPVVYGVIDSKTTESWVWFLEKLRDAIGSPPGLAICSDAGKGIDTAIEQLMDKIRRKITVKFEKRRRVARKFQGRRILPSVMKELNDISRGLDIEYERIDDMIAEVSESVALGGKCHVTDLANRTCTCRAFQVSGKPCKHAISFITGIRGVTIEHFVDDCYSVAKFAAAYAPILPGLTDMSQWPSVNKEFFLNPPILRRAPGRPKVQRQKSGAENSKGKGKKGQHQCPICKAYGHRWQSCKDAAPEALEAYAEVAKQKRDKRKKKSITKAICTTSDQATNGTLPLLPCPSENETALALLSCPSDAIQDDVAKSTSSKSTSKSRRSKVISVVPDSPAMGTRSKKRAAPNSQAMASRSKKKLKL</sequence>
<dbReference type="Pfam" id="PF10551">
    <property type="entry name" value="MULE"/>
    <property type="match status" value="1"/>
</dbReference>
<organism evidence="5">
    <name type="scientific">Aegilops tauschii</name>
    <name type="common">Tausch's goatgrass</name>
    <name type="synonym">Aegilops squarrosa</name>
    <dbReference type="NCBI Taxonomy" id="37682"/>
    <lineage>
        <taxon>Eukaryota</taxon>
        <taxon>Viridiplantae</taxon>
        <taxon>Streptophyta</taxon>
        <taxon>Embryophyta</taxon>
        <taxon>Tracheophyta</taxon>
        <taxon>Spermatophyta</taxon>
        <taxon>Magnoliopsida</taxon>
        <taxon>Liliopsida</taxon>
        <taxon>Poales</taxon>
        <taxon>Poaceae</taxon>
        <taxon>BOP clade</taxon>
        <taxon>Pooideae</taxon>
        <taxon>Triticodae</taxon>
        <taxon>Triticeae</taxon>
        <taxon>Triticinae</taxon>
        <taxon>Aegilops</taxon>
    </lineage>
</organism>
<protein>
    <submittedName>
        <fullName evidence="5">Uncharacterized protein</fullName>
    </submittedName>
</protein>
<feature type="region of interest" description="Disordered" evidence="4">
    <location>
        <begin position="839"/>
        <end position="893"/>
    </location>
</feature>
<feature type="region of interest" description="Disordered" evidence="4">
    <location>
        <begin position="729"/>
        <end position="754"/>
    </location>
</feature>
<feature type="region of interest" description="Disordered" evidence="4">
    <location>
        <begin position="72"/>
        <end position="105"/>
    </location>
</feature>
<feature type="region of interest" description="Disordered" evidence="4">
    <location>
        <begin position="1"/>
        <end position="43"/>
    </location>
</feature>
<keyword evidence="3" id="KW-0862">Zinc</keyword>
<evidence type="ECO:0000313" key="5">
    <source>
        <dbReference type="EnsemblPlants" id="EMT29186"/>
    </source>
</evidence>
<dbReference type="AlphaFoldDB" id="M8CZ88"/>
<name>M8CZ88_AEGTA</name>
<keyword evidence="2" id="KW-0863">Zinc-finger</keyword>
<feature type="compositionally biased region" description="Polar residues" evidence="4">
    <location>
        <begin position="85"/>
        <end position="95"/>
    </location>
</feature>
<dbReference type="SMART" id="SM00575">
    <property type="entry name" value="ZnF_PMZ"/>
    <property type="match status" value="1"/>
</dbReference>